<evidence type="ECO:0000313" key="2">
    <source>
        <dbReference type="Proteomes" id="UP001142489"/>
    </source>
</evidence>
<reference evidence="1" key="1">
    <citation type="journal article" date="2023" name="DNA Res.">
        <title>Chromosome-level genome assembly of Phrynocephalus forsythii using third-generation DNA sequencing and Hi-C analysis.</title>
        <authorList>
            <person name="Qi Y."/>
            <person name="Zhao W."/>
            <person name="Zhao Y."/>
            <person name="Niu C."/>
            <person name="Cao S."/>
            <person name="Zhang Y."/>
        </authorList>
    </citation>
    <scope>NUCLEOTIDE SEQUENCE</scope>
    <source>
        <tissue evidence="1">Muscle</tissue>
    </source>
</reference>
<dbReference type="Proteomes" id="UP001142489">
    <property type="component" value="Unassembled WGS sequence"/>
</dbReference>
<name>A0A9Q0XTQ2_9SAUR</name>
<sequence length="104" mass="11822">TMVSHITVSSFTSMTLEANLNVSREKSNTQQELSSPEEHLNSVIGMWLLCKQHLDFVTWSCEVLCKIHKAQENCVHGFSEAKAVEVNQAYFHLIVQISWGNMIQ</sequence>
<dbReference type="EMBL" id="JAPFRF010000008">
    <property type="protein sequence ID" value="KAJ7324890.1"/>
    <property type="molecule type" value="Genomic_DNA"/>
</dbReference>
<evidence type="ECO:0000313" key="1">
    <source>
        <dbReference type="EMBL" id="KAJ7324890.1"/>
    </source>
</evidence>
<keyword evidence="2" id="KW-1185">Reference proteome</keyword>
<comment type="caution">
    <text evidence="1">The sequence shown here is derived from an EMBL/GenBank/DDBJ whole genome shotgun (WGS) entry which is preliminary data.</text>
</comment>
<gene>
    <name evidence="1" type="ORF">JRQ81_017910</name>
</gene>
<protein>
    <submittedName>
        <fullName evidence="1">Uncharacterized protein</fullName>
    </submittedName>
</protein>
<dbReference type="AlphaFoldDB" id="A0A9Q0XTQ2"/>
<proteinExistence type="predicted"/>
<accession>A0A9Q0XTQ2</accession>
<feature type="non-terminal residue" evidence="1">
    <location>
        <position position="1"/>
    </location>
</feature>
<organism evidence="1 2">
    <name type="scientific">Phrynocephalus forsythii</name>
    <dbReference type="NCBI Taxonomy" id="171643"/>
    <lineage>
        <taxon>Eukaryota</taxon>
        <taxon>Metazoa</taxon>
        <taxon>Chordata</taxon>
        <taxon>Craniata</taxon>
        <taxon>Vertebrata</taxon>
        <taxon>Euteleostomi</taxon>
        <taxon>Lepidosauria</taxon>
        <taxon>Squamata</taxon>
        <taxon>Bifurcata</taxon>
        <taxon>Unidentata</taxon>
        <taxon>Episquamata</taxon>
        <taxon>Toxicofera</taxon>
        <taxon>Iguania</taxon>
        <taxon>Acrodonta</taxon>
        <taxon>Agamidae</taxon>
        <taxon>Agaminae</taxon>
        <taxon>Phrynocephalus</taxon>
    </lineage>
</organism>